<reference evidence="5 6" key="1">
    <citation type="submission" date="2016-03" db="EMBL/GenBank/DDBJ databases">
        <title>Genome sequence of Rhodococcus kyotonensis KB10.</title>
        <authorList>
            <person name="Jeong H."/>
            <person name="Hong C.E."/>
            <person name="Jo S.H."/>
            <person name="Park J.M."/>
        </authorList>
    </citation>
    <scope>NUCLEOTIDE SEQUENCE [LARGE SCALE GENOMIC DNA]</scope>
    <source>
        <strain evidence="5 6">KB10</strain>
    </source>
</reference>
<dbReference type="PANTHER" id="PTHR13096">
    <property type="entry name" value="MINA53 MYC INDUCED NUCLEAR ANTIGEN"/>
    <property type="match status" value="1"/>
</dbReference>
<evidence type="ECO:0000256" key="1">
    <source>
        <dbReference type="ARBA" id="ARBA00001954"/>
    </source>
</evidence>
<name>A0A177Y9J1_9NOCA</name>
<dbReference type="AlphaFoldDB" id="A0A177Y9J1"/>
<keyword evidence="6" id="KW-1185">Reference proteome</keyword>
<evidence type="ECO:0000313" key="6">
    <source>
        <dbReference type="Proteomes" id="UP000077519"/>
    </source>
</evidence>
<dbReference type="GO" id="GO:0046872">
    <property type="term" value="F:metal ion binding"/>
    <property type="evidence" value="ECO:0007669"/>
    <property type="project" value="UniProtKB-KW"/>
</dbReference>
<evidence type="ECO:0000313" key="5">
    <source>
        <dbReference type="EMBL" id="OAK51788.1"/>
    </source>
</evidence>
<gene>
    <name evidence="5" type="ORF">A3K89_10215</name>
</gene>
<dbReference type="PROSITE" id="PS51184">
    <property type="entry name" value="JMJC"/>
    <property type="match status" value="1"/>
</dbReference>
<organism evidence="5 6">
    <name type="scientific">Rhodococcoides kyotonense</name>
    <dbReference type="NCBI Taxonomy" id="398843"/>
    <lineage>
        <taxon>Bacteria</taxon>
        <taxon>Bacillati</taxon>
        <taxon>Actinomycetota</taxon>
        <taxon>Actinomycetes</taxon>
        <taxon>Mycobacteriales</taxon>
        <taxon>Nocardiaceae</taxon>
        <taxon>Rhodococcoides</taxon>
    </lineage>
</organism>
<evidence type="ECO:0000256" key="3">
    <source>
        <dbReference type="ARBA" id="ARBA00023004"/>
    </source>
</evidence>
<dbReference type="PANTHER" id="PTHR13096:SF9">
    <property type="entry name" value="BIFUNCTIONAL LYSINE-SPECIFIC DEMETHYLASE AND HISTIDYL-HYDROXYLASE"/>
    <property type="match status" value="1"/>
</dbReference>
<comment type="cofactor">
    <cofactor evidence="1">
        <name>Fe(2+)</name>
        <dbReference type="ChEBI" id="CHEBI:29033"/>
    </cofactor>
</comment>
<feature type="domain" description="JmjC" evidence="4">
    <location>
        <begin position="97"/>
        <end position="244"/>
    </location>
</feature>
<sequence>MGRLICVHERVFADDYWGRQPLLSRASELPGSFDDLMTPAAVDELVSHRGVRTPFARMAKDGSLLDKSQFTSSGGFGAEMTDQLDSAAILSAFADGHTLVLQGLHRLWPPLIDFVRDLVDDVGHPTQVNSYITPASSKGFSPHYDVHDVFVLQISGEKRWILHPPVYPHPLSNQPWSDRTSAVEERARDTPAMDTVLRPGDVLYLPRGWIHSAEALGDTTIHLTIGVASLNRYDVAHQLFGALQDEAALRAPLPAGIDPTDTDAVLPHVDRVIDDVAHVLQQLRTDESARRRIAERLGRRFSDITRPEPVNPLRTVDFMNDLRAESVVVWRQGLDPSITQGGGKIHLGLRGKTVSLPDECADAIYQLRSRKPCRVGELVGLDFGSAIVVARRLLREGVLVPAS</sequence>
<evidence type="ECO:0000256" key="2">
    <source>
        <dbReference type="ARBA" id="ARBA00022723"/>
    </source>
</evidence>
<dbReference type="InterPro" id="IPR039994">
    <property type="entry name" value="NO66-like"/>
</dbReference>
<dbReference type="InterPro" id="IPR003347">
    <property type="entry name" value="JmjC_dom"/>
</dbReference>
<proteinExistence type="predicted"/>
<comment type="caution">
    <text evidence="5">The sequence shown here is derived from an EMBL/GenBank/DDBJ whole genome shotgun (WGS) entry which is preliminary data.</text>
</comment>
<keyword evidence="2" id="KW-0479">Metal-binding</keyword>
<dbReference type="Gene3D" id="2.60.120.650">
    <property type="entry name" value="Cupin"/>
    <property type="match status" value="1"/>
</dbReference>
<dbReference type="EMBL" id="LVHI01000037">
    <property type="protein sequence ID" value="OAK51788.1"/>
    <property type="molecule type" value="Genomic_DNA"/>
</dbReference>
<protein>
    <submittedName>
        <fullName evidence="5">Cupin</fullName>
    </submittedName>
</protein>
<accession>A0A177Y9J1</accession>
<evidence type="ECO:0000259" key="4">
    <source>
        <dbReference type="PROSITE" id="PS51184"/>
    </source>
</evidence>
<dbReference type="SUPFAM" id="SSF51197">
    <property type="entry name" value="Clavaminate synthase-like"/>
    <property type="match status" value="1"/>
</dbReference>
<keyword evidence="3" id="KW-0408">Iron</keyword>
<dbReference type="SMART" id="SM00558">
    <property type="entry name" value="JmjC"/>
    <property type="match status" value="1"/>
</dbReference>
<dbReference type="GO" id="GO:0051864">
    <property type="term" value="F:histone H3K36 demethylase activity"/>
    <property type="evidence" value="ECO:0007669"/>
    <property type="project" value="TreeGrafter"/>
</dbReference>
<dbReference type="Proteomes" id="UP000077519">
    <property type="component" value="Unassembled WGS sequence"/>
</dbReference>
<dbReference type="Pfam" id="PF08007">
    <property type="entry name" value="JmjC_2"/>
    <property type="match status" value="1"/>
</dbReference>
<dbReference type="GO" id="GO:0032453">
    <property type="term" value="F:histone H3K4 demethylase activity"/>
    <property type="evidence" value="ECO:0007669"/>
    <property type="project" value="TreeGrafter"/>
</dbReference>